<evidence type="ECO:0000256" key="6">
    <source>
        <dbReference type="ARBA" id="ARBA00022840"/>
    </source>
</evidence>
<keyword evidence="5 7" id="KW-0547">Nucleotide-binding</keyword>
<organism evidence="11 12">
    <name type="scientific">Pseudoalteromonas aurantia</name>
    <dbReference type="NCBI Taxonomy" id="43654"/>
    <lineage>
        <taxon>Bacteria</taxon>
        <taxon>Pseudomonadati</taxon>
        <taxon>Pseudomonadota</taxon>
        <taxon>Gammaproteobacteria</taxon>
        <taxon>Alteromonadales</taxon>
        <taxon>Pseudoalteromonadaceae</taxon>
        <taxon>Pseudoalteromonas</taxon>
    </lineage>
</organism>
<dbReference type="PROSITE" id="PS50972">
    <property type="entry name" value="PTERIN_BINDING"/>
    <property type="match status" value="1"/>
</dbReference>
<name>A0A5S3VCU0_9GAMM</name>
<dbReference type="InterPro" id="IPR013221">
    <property type="entry name" value="Mur_ligase_cen"/>
</dbReference>
<dbReference type="NCBIfam" id="TIGR01087">
    <property type="entry name" value="murD"/>
    <property type="match status" value="1"/>
</dbReference>
<gene>
    <name evidence="7 11" type="primary">murD</name>
    <name evidence="11" type="ORF">CWC19_03230</name>
</gene>
<dbReference type="GO" id="GO:0051301">
    <property type="term" value="P:cell division"/>
    <property type="evidence" value="ECO:0007669"/>
    <property type="project" value="UniProtKB-KW"/>
</dbReference>
<evidence type="ECO:0000256" key="2">
    <source>
        <dbReference type="ARBA" id="ARBA00004752"/>
    </source>
</evidence>
<dbReference type="GO" id="GO:0042558">
    <property type="term" value="P:pteridine-containing compound metabolic process"/>
    <property type="evidence" value="ECO:0007669"/>
    <property type="project" value="InterPro"/>
</dbReference>
<dbReference type="InterPro" id="IPR036565">
    <property type="entry name" value="Mur-like_cat_sf"/>
</dbReference>
<dbReference type="GO" id="GO:0005524">
    <property type="term" value="F:ATP binding"/>
    <property type="evidence" value="ECO:0007669"/>
    <property type="project" value="UniProtKB-UniRule"/>
</dbReference>
<sequence>MQYLKVLKNKKITVLGLGVTGLGIVRFLLSHQIIPKVVDSRAVPPGADWLADNAPECEAVFGPLAEAGLSYAEMVIISPGIALYESSVAHAIAQGVEVIGDIELFARLNTTPVVAVTGSNGKSTVVSLATEVCKAAGLKVGLGGNIGTSVLALLDESHDVYVLELSSFQLETTESLVCRSAMILNITEDHMDRYPNFAGYCAAKQRIYKHVEQLVFNADDENTFSDSTQGISVSVDSGDYRVLTDNDTAYFSAHGEVLLPVNSLRVVGRHNQFNALAVMALLAPFNLPIESFKHAFKSFKGLEHRCQLVAEFQGVRYFNDSKATNVGATVAALESLAREQGKILLILGGDAKGADLKPLIVPLQRYCKAIFCFGQDGEQFLALHEQAFLVDSLDAAVQQAAALSCNGDSVLLAPACASIDMYANYMVRGEAFCNLVAELKG</sequence>
<dbReference type="Pfam" id="PF08245">
    <property type="entry name" value="Mur_ligase_M"/>
    <property type="match status" value="1"/>
</dbReference>
<dbReference type="UniPathway" id="UPA00219"/>
<protein>
    <recommendedName>
        <fullName evidence="7 8">UDP-N-acetylmuramoylalanine--D-glutamate ligase</fullName>
        <ecNumber evidence="7 8">6.3.2.9</ecNumber>
    </recommendedName>
    <alternativeName>
        <fullName evidence="7">D-glutamic acid-adding enzyme</fullName>
    </alternativeName>
    <alternativeName>
        <fullName evidence="7">UDP-N-acetylmuramoyl-L-alanyl-D-glutamate synthetase</fullName>
    </alternativeName>
</protein>
<evidence type="ECO:0000256" key="9">
    <source>
        <dbReference type="SAM" id="Phobius"/>
    </source>
</evidence>
<evidence type="ECO:0000256" key="8">
    <source>
        <dbReference type="RuleBase" id="RU003664"/>
    </source>
</evidence>
<feature type="domain" description="Pterin-binding" evidence="10">
    <location>
        <begin position="1"/>
        <end position="177"/>
    </location>
</feature>
<reference evidence="12" key="2">
    <citation type="submission" date="2019-06" db="EMBL/GenBank/DDBJ databases">
        <title>Co-occurence of chitin degradation, pigmentation and bioactivity in marine Pseudoalteromonas.</title>
        <authorList>
            <person name="Sonnenschein E.C."/>
            <person name="Bech P.K."/>
        </authorList>
    </citation>
    <scope>NUCLEOTIDE SEQUENCE [LARGE SCALE GENOMIC DNA]</scope>
    <source>
        <strain evidence="12">S3790</strain>
    </source>
</reference>
<evidence type="ECO:0000256" key="5">
    <source>
        <dbReference type="ARBA" id="ARBA00022741"/>
    </source>
</evidence>
<dbReference type="EC" id="6.3.2.9" evidence="7 8"/>
<comment type="caution">
    <text evidence="11">The sequence shown here is derived from an EMBL/GenBank/DDBJ whole genome shotgun (WGS) entry which is preliminary data.</text>
</comment>
<comment type="pathway">
    <text evidence="2 7 8">Cell wall biogenesis; peptidoglycan biosynthesis.</text>
</comment>
<keyword evidence="7 8" id="KW-0573">Peptidoglycan synthesis</keyword>
<dbReference type="GO" id="GO:0008764">
    <property type="term" value="F:UDP-N-acetylmuramoylalanine-D-glutamate ligase activity"/>
    <property type="evidence" value="ECO:0007669"/>
    <property type="project" value="UniProtKB-UniRule"/>
</dbReference>
<feature type="binding site" evidence="7">
    <location>
        <begin position="118"/>
        <end position="124"/>
    </location>
    <ligand>
        <name>ATP</name>
        <dbReference type="ChEBI" id="CHEBI:30616"/>
    </ligand>
</feature>
<keyword evidence="3 7" id="KW-0963">Cytoplasm</keyword>
<dbReference type="PANTHER" id="PTHR43692">
    <property type="entry name" value="UDP-N-ACETYLMURAMOYLALANINE--D-GLUTAMATE LIGASE"/>
    <property type="match status" value="1"/>
</dbReference>
<dbReference type="EMBL" id="PNBX01000008">
    <property type="protein sequence ID" value="TMO70019.1"/>
    <property type="molecule type" value="Genomic_DNA"/>
</dbReference>
<dbReference type="HAMAP" id="MF_00639">
    <property type="entry name" value="MurD"/>
    <property type="match status" value="1"/>
</dbReference>
<keyword evidence="9" id="KW-1133">Transmembrane helix</keyword>
<dbReference type="OrthoDB" id="9809796at2"/>
<reference evidence="11 12" key="1">
    <citation type="submission" date="2018-01" db="EMBL/GenBank/DDBJ databases">
        <authorList>
            <person name="Paulsen S."/>
            <person name="Gram L.K."/>
        </authorList>
    </citation>
    <scope>NUCLEOTIDE SEQUENCE [LARGE SCALE GENOMIC DNA]</scope>
    <source>
        <strain evidence="11 12">S3790</strain>
    </source>
</reference>
<comment type="similarity">
    <text evidence="7">Belongs to the MurCDEF family.</text>
</comment>
<dbReference type="Pfam" id="PF21799">
    <property type="entry name" value="MurD-like_N"/>
    <property type="match status" value="1"/>
</dbReference>
<keyword evidence="9" id="KW-0812">Transmembrane</keyword>
<dbReference type="GO" id="GO:0009252">
    <property type="term" value="P:peptidoglycan biosynthetic process"/>
    <property type="evidence" value="ECO:0007669"/>
    <property type="project" value="UniProtKB-UniRule"/>
</dbReference>
<dbReference type="InterPro" id="IPR000489">
    <property type="entry name" value="Pterin-binding_dom"/>
</dbReference>
<dbReference type="Gene3D" id="3.40.1190.10">
    <property type="entry name" value="Mur-like, catalytic domain"/>
    <property type="match status" value="1"/>
</dbReference>
<feature type="transmembrane region" description="Helical" evidence="9">
    <location>
        <begin position="12"/>
        <end position="29"/>
    </location>
</feature>
<dbReference type="GO" id="GO:0071555">
    <property type="term" value="P:cell wall organization"/>
    <property type="evidence" value="ECO:0007669"/>
    <property type="project" value="UniProtKB-KW"/>
</dbReference>
<keyword evidence="7 8" id="KW-0961">Cell wall biogenesis/degradation</keyword>
<proteinExistence type="inferred from homology"/>
<dbReference type="SUPFAM" id="SSF51984">
    <property type="entry name" value="MurCD N-terminal domain"/>
    <property type="match status" value="1"/>
</dbReference>
<dbReference type="Proteomes" id="UP000307217">
    <property type="component" value="Unassembled WGS sequence"/>
</dbReference>
<dbReference type="Pfam" id="PF02875">
    <property type="entry name" value="Mur_ligase_C"/>
    <property type="match status" value="1"/>
</dbReference>
<dbReference type="GO" id="GO:0008360">
    <property type="term" value="P:regulation of cell shape"/>
    <property type="evidence" value="ECO:0007669"/>
    <property type="project" value="UniProtKB-KW"/>
</dbReference>
<dbReference type="PANTHER" id="PTHR43692:SF1">
    <property type="entry name" value="UDP-N-ACETYLMURAMOYLALANINE--D-GLUTAMATE LIGASE"/>
    <property type="match status" value="1"/>
</dbReference>
<keyword evidence="4 7" id="KW-0436">Ligase</keyword>
<dbReference type="Gene3D" id="3.40.50.720">
    <property type="entry name" value="NAD(P)-binding Rossmann-like Domain"/>
    <property type="match status" value="1"/>
</dbReference>
<keyword evidence="7 8" id="KW-0133">Cell shape</keyword>
<keyword evidence="7 8" id="KW-0132">Cell division</keyword>
<evidence type="ECO:0000313" key="11">
    <source>
        <dbReference type="EMBL" id="TMO70019.1"/>
    </source>
</evidence>
<comment type="subcellular location">
    <subcellularLocation>
        <location evidence="1 7 8">Cytoplasm</location>
    </subcellularLocation>
</comment>
<dbReference type="SUPFAM" id="SSF53623">
    <property type="entry name" value="MurD-like peptide ligases, catalytic domain"/>
    <property type="match status" value="1"/>
</dbReference>
<keyword evidence="9" id="KW-0472">Membrane</keyword>
<dbReference type="InterPro" id="IPR036615">
    <property type="entry name" value="Mur_ligase_C_dom_sf"/>
</dbReference>
<accession>A0A5S3VCU0</accession>
<evidence type="ECO:0000256" key="7">
    <source>
        <dbReference type="HAMAP-Rule" id="MF_00639"/>
    </source>
</evidence>
<dbReference type="Gene3D" id="3.90.190.20">
    <property type="entry name" value="Mur ligase, C-terminal domain"/>
    <property type="match status" value="1"/>
</dbReference>
<dbReference type="SUPFAM" id="SSF53244">
    <property type="entry name" value="MurD-like peptide ligases, peptide-binding domain"/>
    <property type="match status" value="1"/>
</dbReference>
<dbReference type="RefSeq" id="WP_138589961.1">
    <property type="nucleotide sequence ID" value="NZ_PNBX01000008.1"/>
</dbReference>
<dbReference type="GO" id="GO:0005737">
    <property type="term" value="C:cytoplasm"/>
    <property type="evidence" value="ECO:0007669"/>
    <property type="project" value="UniProtKB-SubCell"/>
</dbReference>
<evidence type="ECO:0000259" key="10">
    <source>
        <dbReference type="PROSITE" id="PS50972"/>
    </source>
</evidence>
<evidence type="ECO:0000256" key="4">
    <source>
        <dbReference type="ARBA" id="ARBA00022598"/>
    </source>
</evidence>
<comment type="function">
    <text evidence="7 8">Cell wall formation. Catalyzes the addition of glutamate to the nucleotide precursor UDP-N-acetylmuramoyl-L-alanine (UMA).</text>
</comment>
<dbReference type="InterPro" id="IPR005762">
    <property type="entry name" value="MurD"/>
</dbReference>
<evidence type="ECO:0000313" key="12">
    <source>
        <dbReference type="Proteomes" id="UP000307217"/>
    </source>
</evidence>
<keyword evidence="6 7" id="KW-0067">ATP-binding</keyword>
<dbReference type="AlphaFoldDB" id="A0A5S3VCU0"/>
<dbReference type="InterPro" id="IPR004101">
    <property type="entry name" value="Mur_ligase_C"/>
</dbReference>
<evidence type="ECO:0000256" key="3">
    <source>
        <dbReference type="ARBA" id="ARBA00022490"/>
    </source>
</evidence>
<comment type="catalytic activity">
    <reaction evidence="7 8">
        <text>UDP-N-acetyl-alpha-D-muramoyl-L-alanine + D-glutamate + ATP = UDP-N-acetyl-alpha-D-muramoyl-L-alanyl-D-glutamate + ADP + phosphate + H(+)</text>
        <dbReference type="Rhea" id="RHEA:16429"/>
        <dbReference type="ChEBI" id="CHEBI:15378"/>
        <dbReference type="ChEBI" id="CHEBI:29986"/>
        <dbReference type="ChEBI" id="CHEBI:30616"/>
        <dbReference type="ChEBI" id="CHEBI:43474"/>
        <dbReference type="ChEBI" id="CHEBI:83898"/>
        <dbReference type="ChEBI" id="CHEBI:83900"/>
        <dbReference type="ChEBI" id="CHEBI:456216"/>
        <dbReference type="EC" id="6.3.2.9"/>
    </reaction>
</comment>
<evidence type="ECO:0000256" key="1">
    <source>
        <dbReference type="ARBA" id="ARBA00004496"/>
    </source>
</evidence>
<keyword evidence="7 8" id="KW-0131">Cell cycle</keyword>